<evidence type="ECO:0000313" key="4">
    <source>
        <dbReference type="EMBL" id="MBC6491724.1"/>
    </source>
</evidence>
<proteinExistence type="inferred from homology"/>
<dbReference type="EMBL" id="MBUA01000023">
    <property type="protein sequence ID" value="MBC6491724.1"/>
    <property type="molecule type" value="Genomic_DNA"/>
</dbReference>
<dbReference type="Gene3D" id="3.40.640.10">
    <property type="entry name" value="Type I PLP-dependent aspartate aminotransferase-like (Major domain)"/>
    <property type="match status" value="1"/>
</dbReference>
<protein>
    <submittedName>
        <fullName evidence="4">Aminotransferase</fullName>
    </submittedName>
</protein>
<dbReference type="InterPro" id="IPR015421">
    <property type="entry name" value="PyrdxlP-dep_Trfase_major"/>
</dbReference>
<dbReference type="InterPro" id="IPR015422">
    <property type="entry name" value="PyrdxlP-dep_Trfase_small"/>
</dbReference>
<evidence type="ECO:0000256" key="2">
    <source>
        <dbReference type="ARBA" id="ARBA00037999"/>
    </source>
</evidence>
<comment type="caution">
    <text evidence="4">The sequence shown here is derived from an EMBL/GenBank/DDBJ whole genome shotgun (WGS) entry which is preliminary data.</text>
</comment>
<dbReference type="InterPro" id="IPR015424">
    <property type="entry name" value="PyrdxlP-dep_Trfase"/>
</dbReference>
<organism evidence="4 5">
    <name type="scientific">Flavihumibacter stibioxidans</name>
    <dbReference type="NCBI Taxonomy" id="1834163"/>
    <lineage>
        <taxon>Bacteria</taxon>
        <taxon>Pseudomonadati</taxon>
        <taxon>Bacteroidota</taxon>
        <taxon>Chitinophagia</taxon>
        <taxon>Chitinophagales</taxon>
        <taxon>Chitinophagaceae</taxon>
        <taxon>Flavihumibacter</taxon>
    </lineage>
</organism>
<dbReference type="SUPFAM" id="SSF53383">
    <property type="entry name" value="PLP-dependent transferases"/>
    <property type="match status" value="1"/>
</dbReference>
<gene>
    <name evidence="4" type="ORF">BC349_11745</name>
</gene>
<dbReference type="Proteomes" id="UP000765802">
    <property type="component" value="Unassembled WGS sequence"/>
</dbReference>
<sequence length="361" mass="40895">MIEYENLLKVNQDAFDEYREAFDRVLKSGWYILGEQVKNFEQAFSAYCNTRYCIGVANGLDALILSLKALDLEPGSEVIVPSNTYIATILSIVHNGLQPILVEPDINTYNIDPSLIEEKITSRTRAIMVVHLYGKLCNMEAIRAIAFKHDLKIIEDCAQAHGASYHETRAGNWGDLGAFSFYPTKNLGALGDAGAVTCNDEMLKNKIANLRNYGSSVKYHNEDIGFNSRLDELQAALLSIKLKRLDHINSHKRSLAHLYLNGLKEDFIKPVVQEGYFDVYHIFNIRHPKRDALKEYLLKHGIKTEIHYPIAPNKQPAMKEVLHDQPSPIAELIHSTTLSLPISYFHTTDDVSRVIEIMNCY</sequence>
<dbReference type="Pfam" id="PF01041">
    <property type="entry name" value="DegT_DnrJ_EryC1"/>
    <property type="match status" value="1"/>
</dbReference>
<dbReference type="CDD" id="cd00616">
    <property type="entry name" value="AHBA_syn"/>
    <property type="match status" value="1"/>
</dbReference>
<reference evidence="4 5" key="1">
    <citation type="submission" date="2016-07" db="EMBL/GenBank/DDBJ databases">
        <title>Genome analysis of Flavihumibacter stibioxidans YS-17.</title>
        <authorList>
            <person name="Shi K."/>
            <person name="Han Y."/>
            <person name="Wang G."/>
        </authorList>
    </citation>
    <scope>NUCLEOTIDE SEQUENCE [LARGE SCALE GENOMIC DNA]</scope>
    <source>
        <strain evidence="4 5">YS-17</strain>
    </source>
</reference>
<dbReference type="PANTHER" id="PTHR30244">
    <property type="entry name" value="TRANSAMINASE"/>
    <property type="match status" value="1"/>
</dbReference>
<evidence type="ECO:0000256" key="1">
    <source>
        <dbReference type="ARBA" id="ARBA00022898"/>
    </source>
</evidence>
<dbReference type="InterPro" id="IPR000653">
    <property type="entry name" value="DegT/StrS_aminotransferase"/>
</dbReference>
<dbReference type="PANTHER" id="PTHR30244:SF36">
    <property type="entry name" value="3-OXO-GLUCOSE-6-PHOSPHATE:GLUTAMATE AMINOTRANSFERASE"/>
    <property type="match status" value="1"/>
</dbReference>
<evidence type="ECO:0000313" key="5">
    <source>
        <dbReference type="Proteomes" id="UP000765802"/>
    </source>
</evidence>
<accession>A0ABR7MB40</accession>
<name>A0ABR7MB40_9BACT</name>
<comment type="similarity">
    <text evidence="2 3">Belongs to the DegT/DnrJ/EryC1 family.</text>
</comment>
<evidence type="ECO:0000256" key="3">
    <source>
        <dbReference type="RuleBase" id="RU004508"/>
    </source>
</evidence>
<dbReference type="Gene3D" id="3.90.1150.10">
    <property type="entry name" value="Aspartate Aminotransferase, domain 1"/>
    <property type="match status" value="1"/>
</dbReference>
<dbReference type="GO" id="GO:0008483">
    <property type="term" value="F:transaminase activity"/>
    <property type="evidence" value="ECO:0007669"/>
    <property type="project" value="UniProtKB-KW"/>
</dbReference>
<keyword evidence="4" id="KW-0808">Transferase</keyword>
<keyword evidence="1 3" id="KW-0663">Pyridoxal phosphate</keyword>
<keyword evidence="5" id="KW-1185">Reference proteome</keyword>
<keyword evidence="4" id="KW-0032">Aminotransferase</keyword>
<dbReference type="PIRSF" id="PIRSF000390">
    <property type="entry name" value="PLP_StrS"/>
    <property type="match status" value="1"/>
</dbReference>